<protein>
    <recommendedName>
        <fullName evidence="6">N-acetyltransferase domain-containing protein</fullName>
    </recommendedName>
</protein>
<sequence>MIDRAFLARLRIEPLDRTTHDRAAFRCGVDRIDNFLQKTAARQQDADHTRVYVACLDATNGVVGYYALNSHSIDATTLPAEIRSKLPSYPTISAIYLSVIGFHSDHQGKGGGTFLMMDAFQKSVEAANIVGSHFLILDALNERAAKLYRELGFVDLPGQSPRMILKMALIRTAIANA</sequence>
<keyword evidence="3" id="KW-0808">Transferase</keyword>
<keyword evidence="4" id="KW-0012">Acyltransferase</keyword>
<dbReference type="PANTHER" id="PTHR36449">
    <property type="entry name" value="ACETYLTRANSFERASE-RELATED"/>
    <property type="match status" value="1"/>
</dbReference>
<dbReference type="AlphaFoldDB" id="A0A1Y2JRV3"/>
<reference evidence="7 8" key="1">
    <citation type="submission" date="2017-03" db="EMBL/GenBank/DDBJ databases">
        <title>Whole genome sequences of fourteen strains of Bradyrhizobium canariense and one strain of Bradyrhizobium japonicum isolated from Lupinus (Papilionoideae: Genisteae) species in Algeria.</title>
        <authorList>
            <person name="Crovadore J."/>
            <person name="Chekireb D."/>
            <person name="Brachmann A."/>
            <person name="Chablais R."/>
            <person name="Cochard B."/>
            <person name="Lefort F."/>
        </authorList>
    </citation>
    <scope>NUCLEOTIDE SEQUENCE [LARGE SCALE GENOMIC DNA]</scope>
    <source>
        <strain evidence="7 8">UBMA197</strain>
    </source>
</reference>
<feature type="domain" description="N-acetyltransferase" evidence="6">
    <location>
        <begin position="48"/>
        <end position="154"/>
    </location>
</feature>
<dbReference type="InterPro" id="IPR016181">
    <property type="entry name" value="Acyl_CoA_acyltransferase"/>
</dbReference>
<dbReference type="InterPro" id="IPR000182">
    <property type="entry name" value="GNAT_dom"/>
</dbReference>
<accession>A0A1Y2JRV3</accession>
<comment type="caution">
    <text evidence="7">The sequence shown here is derived from an EMBL/GenBank/DDBJ whole genome shotgun (WGS) entry which is preliminary data.</text>
</comment>
<evidence type="ECO:0000313" key="7">
    <source>
        <dbReference type="EMBL" id="OSJ34223.1"/>
    </source>
</evidence>
<proteinExistence type="predicted"/>
<comment type="catalytic activity">
    <reaction evidence="5">
        <text>glycyl-tRNA(Gly) + acetyl-CoA = N-acetylglycyl-tRNA(Gly) + CoA + H(+)</text>
        <dbReference type="Rhea" id="RHEA:81867"/>
        <dbReference type="Rhea" id="RHEA-COMP:9683"/>
        <dbReference type="Rhea" id="RHEA-COMP:19766"/>
        <dbReference type="ChEBI" id="CHEBI:15378"/>
        <dbReference type="ChEBI" id="CHEBI:57287"/>
        <dbReference type="ChEBI" id="CHEBI:57288"/>
        <dbReference type="ChEBI" id="CHEBI:78522"/>
        <dbReference type="ChEBI" id="CHEBI:232036"/>
    </reaction>
</comment>
<keyword evidence="1" id="KW-0678">Repressor</keyword>
<dbReference type="PANTHER" id="PTHR36449:SF1">
    <property type="entry name" value="ACETYLTRANSFERASE"/>
    <property type="match status" value="1"/>
</dbReference>
<dbReference type="Pfam" id="PF13508">
    <property type="entry name" value="Acetyltransf_7"/>
    <property type="match status" value="1"/>
</dbReference>
<name>A0A1Y2JRV3_BRAJP</name>
<dbReference type="Proteomes" id="UP000193335">
    <property type="component" value="Unassembled WGS sequence"/>
</dbReference>
<evidence type="ECO:0000256" key="5">
    <source>
        <dbReference type="ARBA" id="ARBA00049880"/>
    </source>
</evidence>
<gene>
    <name evidence="7" type="ORF">BSZ19_12835</name>
</gene>
<evidence type="ECO:0000256" key="2">
    <source>
        <dbReference type="ARBA" id="ARBA00022649"/>
    </source>
</evidence>
<evidence type="ECO:0000313" key="8">
    <source>
        <dbReference type="Proteomes" id="UP000193335"/>
    </source>
</evidence>
<evidence type="ECO:0000259" key="6">
    <source>
        <dbReference type="Pfam" id="PF13508"/>
    </source>
</evidence>
<dbReference type="EMBL" id="NAFL01000234">
    <property type="protein sequence ID" value="OSJ34223.1"/>
    <property type="molecule type" value="Genomic_DNA"/>
</dbReference>
<organism evidence="7 8">
    <name type="scientific">Bradyrhizobium japonicum</name>
    <dbReference type="NCBI Taxonomy" id="375"/>
    <lineage>
        <taxon>Bacteria</taxon>
        <taxon>Pseudomonadati</taxon>
        <taxon>Pseudomonadota</taxon>
        <taxon>Alphaproteobacteria</taxon>
        <taxon>Hyphomicrobiales</taxon>
        <taxon>Nitrobacteraceae</taxon>
        <taxon>Bradyrhizobium</taxon>
    </lineage>
</organism>
<evidence type="ECO:0000256" key="3">
    <source>
        <dbReference type="ARBA" id="ARBA00022679"/>
    </source>
</evidence>
<evidence type="ECO:0000256" key="1">
    <source>
        <dbReference type="ARBA" id="ARBA00022491"/>
    </source>
</evidence>
<keyword evidence="2" id="KW-1277">Toxin-antitoxin system</keyword>
<dbReference type="Gene3D" id="3.40.630.30">
    <property type="match status" value="1"/>
</dbReference>
<dbReference type="GO" id="GO:0016747">
    <property type="term" value="F:acyltransferase activity, transferring groups other than amino-acyl groups"/>
    <property type="evidence" value="ECO:0007669"/>
    <property type="project" value="InterPro"/>
</dbReference>
<evidence type="ECO:0000256" key="4">
    <source>
        <dbReference type="ARBA" id="ARBA00023315"/>
    </source>
</evidence>
<dbReference type="SUPFAM" id="SSF55729">
    <property type="entry name" value="Acyl-CoA N-acyltransferases (Nat)"/>
    <property type="match status" value="1"/>
</dbReference>
<dbReference type="RefSeq" id="WP_085399851.1">
    <property type="nucleotide sequence ID" value="NZ_NAFL01000234.1"/>
</dbReference>